<keyword evidence="2" id="KW-1185">Reference proteome</keyword>
<organism evidence="1 2">
    <name type="scientific">Pleurodeles waltl</name>
    <name type="common">Iberian ribbed newt</name>
    <dbReference type="NCBI Taxonomy" id="8319"/>
    <lineage>
        <taxon>Eukaryota</taxon>
        <taxon>Metazoa</taxon>
        <taxon>Chordata</taxon>
        <taxon>Craniata</taxon>
        <taxon>Vertebrata</taxon>
        <taxon>Euteleostomi</taxon>
        <taxon>Amphibia</taxon>
        <taxon>Batrachia</taxon>
        <taxon>Caudata</taxon>
        <taxon>Salamandroidea</taxon>
        <taxon>Salamandridae</taxon>
        <taxon>Pleurodelinae</taxon>
        <taxon>Pleurodeles</taxon>
    </lineage>
</organism>
<reference evidence="1" key="1">
    <citation type="journal article" date="2022" name="bioRxiv">
        <title>Sequencing and chromosome-scale assembly of the giantPleurodeles waltlgenome.</title>
        <authorList>
            <person name="Brown T."/>
            <person name="Elewa A."/>
            <person name="Iarovenko S."/>
            <person name="Subramanian E."/>
            <person name="Araus A.J."/>
            <person name="Petzold A."/>
            <person name="Susuki M."/>
            <person name="Suzuki K.-i.T."/>
            <person name="Hayashi T."/>
            <person name="Toyoda A."/>
            <person name="Oliveira C."/>
            <person name="Osipova E."/>
            <person name="Leigh N.D."/>
            <person name="Simon A."/>
            <person name="Yun M.H."/>
        </authorList>
    </citation>
    <scope>NUCLEOTIDE SEQUENCE</scope>
    <source>
        <strain evidence="1">20211129_DDA</strain>
        <tissue evidence="1">Liver</tissue>
    </source>
</reference>
<name>A0AAV7T8V1_PLEWA</name>
<dbReference type="AlphaFoldDB" id="A0AAV7T8V1"/>
<sequence>MDQGGVLNASYLRKILSDYNLLEITFLWGRVLTPIPSRKLQPQRKENPVIGNALLNPTMVPQIQEALKHNFALLERI</sequence>
<dbReference type="EMBL" id="JANPWB010000007">
    <property type="protein sequence ID" value="KAJ1172858.1"/>
    <property type="molecule type" value="Genomic_DNA"/>
</dbReference>
<gene>
    <name evidence="1" type="ORF">NDU88_004700</name>
</gene>
<accession>A0AAV7T8V1</accession>
<protein>
    <submittedName>
        <fullName evidence="1">Uncharacterized protein</fullName>
    </submittedName>
</protein>
<evidence type="ECO:0000313" key="2">
    <source>
        <dbReference type="Proteomes" id="UP001066276"/>
    </source>
</evidence>
<comment type="caution">
    <text evidence="1">The sequence shown here is derived from an EMBL/GenBank/DDBJ whole genome shotgun (WGS) entry which is preliminary data.</text>
</comment>
<dbReference type="Proteomes" id="UP001066276">
    <property type="component" value="Chromosome 4_1"/>
</dbReference>
<evidence type="ECO:0000313" key="1">
    <source>
        <dbReference type="EMBL" id="KAJ1172858.1"/>
    </source>
</evidence>
<proteinExistence type="predicted"/>